<evidence type="ECO:0000313" key="11">
    <source>
        <dbReference type="Proteomes" id="UP001163046"/>
    </source>
</evidence>
<dbReference type="PANTHER" id="PTHR12374:SF20">
    <property type="entry name" value="TRANSCRIPTIONAL ADAPTER 2-ALPHA"/>
    <property type="match status" value="1"/>
</dbReference>
<name>A0A9W9ZI70_9CNID</name>
<proteinExistence type="predicted"/>
<keyword evidence="11" id="KW-1185">Reference proteome</keyword>
<dbReference type="PANTHER" id="PTHR12374">
    <property type="entry name" value="TRANSCRIPTIONAL ADAPTOR 2 ADA2 -RELATED"/>
    <property type="match status" value="1"/>
</dbReference>
<dbReference type="OrthoDB" id="270417at2759"/>
<dbReference type="CDD" id="cd00167">
    <property type="entry name" value="SANT"/>
    <property type="match status" value="1"/>
</dbReference>
<dbReference type="PROSITE" id="PS51293">
    <property type="entry name" value="SANT"/>
    <property type="match status" value="1"/>
</dbReference>
<dbReference type="Pfam" id="PF25299">
    <property type="entry name" value="ZZ_ADA2"/>
    <property type="match status" value="1"/>
</dbReference>
<comment type="caution">
    <text evidence="10">The sequence shown here is derived from an EMBL/GenBank/DDBJ whole genome shotgun (WGS) entry which is preliminary data.</text>
</comment>
<dbReference type="AlphaFoldDB" id="A0A9W9ZI70"/>
<keyword evidence="5" id="KW-0804">Transcription</keyword>
<dbReference type="SMART" id="SM00717">
    <property type="entry name" value="SANT"/>
    <property type="match status" value="1"/>
</dbReference>
<dbReference type="GO" id="GO:0003682">
    <property type="term" value="F:chromatin binding"/>
    <property type="evidence" value="ECO:0007669"/>
    <property type="project" value="TreeGrafter"/>
</dbReference>
<dbReference type="GO" id="GO:0006338">
    <property type="term" value="P:chromatin remodeling"/>
    <property type="evidence" value="ECO:0007669"/>
    <property type="project" value="TreeGrafter"/>
</dbReference>
<feature type="domain" description="Myb-like" evidence="6">
    <location>
        <begin position="74"/>
        <end position="118"/>
    </location>
</feature>
<dbReference type="InterPro" id="IPR017930">
    <property type="entry name" value="Myb_dom"/>
</dbReference>
<dbReference type="Proteomes" id="UP001163046">
    <property type="component" value="Unassembled WGS sequence"/>
</dbReference>
<dbReference type="GO" id="GO:0006357">
    <property type="term" value="P:regulation of transcription by RNA polymerase II"/>
    <property type="evidence" value="ECO:0007669"/>
    <property type="project" value="InterPro"/>
</dbReference>
<dbReference type="PROSITE" id="PS50090">
    <property type="entry name" value="MYB_LIKE"/>
    <property type="match status" value="1"/>
</dbReference>
<dbReference type="SUPFAM" id="SSF46689">
    <property type="entry name" value="Homeodomain-like"/>
    <property type="match status" value="2"/>
</dbReference>
<dbReference type="Pfam" id="PF04433">
    <property type="entry name" value="SWIRM"/>
    <property type="match status" value="1"/>
</dbReference>
<protein>
    <recommendedName>
        <fullName evidence="5">Transcriptional adapter</fullName>
    </recommendedName>
</protein>
<dbReference type="GO" id="GO:0008270">
    <property type="term" value="F:zinc ion binding"/>
    <property type="evidence" value="ECO:0007669"/>
    <property type="project" value="UniProtKB-KW"/>
</dbReference>
<dbReference type="FunFam" id="1.10.10.10:FF:000087">
    <property type="entry name" value="Transcriptional adapter 2"/>
    <property type="match status" value="1"/>
</dbReference>
<reference evidence="10" key="1">
    <citation type="submission" date="2023-01" db="EMBL/GenBank/DDBJ databases">
        <title>Genome assembly of the deep-sea coral Lophelia pertusa.</title>
        <authorList>
            <person name="Herrera S."/>
            <person name="Cordes E."/>
        </authorList>
    </citation>
    <scope>NUCLEOTIDE SEQUENCE</scope>
    <source>
        <strain evidence="10">USNM1676648</strain>
        <tissue evidence="10">Polyp</tissue>
    </source>
</reference>
<dbReference type="Pfam" id="PF00249">
    <property type="entry name" value="Myb_DNA-binding"/>
    <property type="match status" value="1"/>
</dbReference>
<dbReference type="GO" id="GO:0005634">
    <property type="term" value="C:nucleus"/>
    <property type="evidence" value="ECO:0007669"/>
    <property type="project" value="UniProtKB-SubCell"/>
</dbReference>
<dbReference type="PROSITE" id="PS51294">
    <property type="entry name" value="HTH_MYB"/>
    <property type="match status" value="1"/>
</dbReference>
<keyword evidence="4 5" id="KW-0539">Nucleus</keyword>
<gene>
    <name evidence="10" type="primary">TADA2A</name>
    <name evidence="10" type="ORF">OS493_036966</name>
</gene>
<dbReference type="PIRSF" id="PIRSF025024">
    <property type="entry name" value="Transcriptional_adaptor_2"/>
    <property type="match status" value="1"/>
</dbReference>
<dbReference type="FunFam" id="1.10.10.60:FF:000110">
    <property type="entry name" value="Transcriptional adapter"/>
    <property type="match status" value="1"/>
</dbReference>
<dbReference type="InterPro" id="IPR017884">
    <property type="entry name" value="SANT_dom"/>
</dbReference>
<dbReference type="PROSITE" id="PS50934">
    <property type="entry name" value="SWIRM"/>
    <property type="match status" value="1"/>
</dbReference>
<evidence type="ECO:0000259" key="9">
    <source>
        <dbReference type="PROSITE" id="PS51294"/>
    </source>
</evidence>
<keyword evidence="1" id="KW-0479">Metal-binding</keyword>
<feature type="domain" description="SWIRM" evidence="7">
    <location>
        <begin position="359"/>
        <end position="448"/>
    </location>
</feature>
<dbReference type="GO" id="GO:0140672">
    <property type="term" value="C:ATAC complex"/>
    <property type="evidence" value="ECO:0007669"/>
    <property type="project" value="UniProtKB-ARBA"/>
</dbReference>
<evidence type="ECO:0000313" key="10">
    <source>
        <dbReference type="EMBL" id="KAJ7382127.1"/>
    </source>
</evidence>
<dbReference type="InterPro" id="IPR016827">
    <property type="entry name" value="Ada2/TADA2"/>
</dbReference>
<dbReference type="GO" id="GO:0003713">
    <property type="term" value="F:transcription coactivator activity"/>
    <property type="evidence" value="ECO:0007669"/>
    <property type="project" value="InterPro"/>
</dbReference>
<dbReference type="Gene3D" id="1.10.10.10">
    <property type="entry name" value="Winged helix-like DNA-binding domain superfamily/Winged helix DNA-binding domain"/>
    <property type="match status" value="1"/>
</dbReference>
<evidence type="ECO:0000259" key="7">
    <source>
        <dbReference type="PROSITE" id="PS50934"/>
    </source>
</evidence>
<evidence type="ECO:0000259" key="6">
    <source>
        <dbReference type="PROSITE" id="PS50090"/>
    </source>
</evidence>
<dbReference type="Gene3D" id="1.10.10.60">
    <property type="entry name" value="Homeodomain-like"/>
    <property type="match status" value="1"/>
</dbReference>
<dbReference type="EMBL" id="MU825938">
    <property type="protein sequence ID" value="KAJ7382127.1"/>
    <property type="molecule type" value="Genomic_DNA"/>
</dbReference>
<evidence type="ECO:0000256" key="3">
    <source>
        <dbReference type="ARBA" id="ARBA00022833"/>
    </source>
</evidence>
<dbReference type="InterPro" id="IPR000433">
    <property type="entry name" value="Znf_ZZ"/>
</dbReference>
<keyword evidence="5" id="KW-0805">Transcription regulation</keyword>
<feature type="domain" description="HTH myb-type" evidence="9">
    <location>
        <begin position="74"/>
        <end position="122"/>
    </location>
</feature>
<evidence type="ECO:0000259" key="8">
    <source>
        <dbReference type="PROSITE" id="PS51293"/>
    </source>
</evidence>
<dbReference type="InterPro" id="IPR007526">
    <property type="entry name" value="SWIRM"/>
</dbReference>
<evidence type="ECO:0000256" key="2">
    <source>
        <dbReference type="ARBA" id="ARBA00022771"/>
    </source>
</evidence>
<dbReference type="Pfam" id="PF22941">
    <property type="entry name" value="TADA2A-like_3rd"/>
    <property type="match status" value="1"/>
</dbReference>
<accession>A0A9W9ZI70</accession>
<sequence>MAVLVEENQLACEDSRECLECHGVVKEPFVRCSQCDPTVDMCLECFSRGAEGKEHRSDRCYEIVSNNFPVLEKNWKAQEEIDLLDGISDFGFQNWKEVAKHVQSKTEEECEDHYMRCYIDEPCEALQISELKPVALCTLSPSTVTGIPFKAIEDPPRPPMDSARSLEMSGYMPCRGDFDVEYDNYAEVDIKDIEFDSSDSDSLQELKFAAIEIFFSRLRQRFYRKQIVRKYGLINIRKLQTVERKQTKAERDLCDRLRPFTRLHSPDEHEIFVQGLLMETFLKKEIVSLQEYRSAGIRTRNGAAVYDRLNKNRIEDKARRKMLDDILVHIQDEKACQVWLHRQAQIDSGQSLAPLPLPNLGRKPAARLDITGTPGVEQLRPMERELCSGLRLLPHDYQTYKSTLIKEYEKQGSLRLAQARTLIRIDVNKTRKMYNFFVEQGWVKQPDG</sequence>
<dbReference type="InterPro" id="IPR001005">
    <property type="entry name" value="SANT/Myb"/>
</dbReference>
<keyword evidence="3" id="KW-0862">Zinc</keyword>
<dbReference type="InterPro" id="IPR036388">
    <property type="entry name" value="WH-like_DNA-bd_sf"/>
</dbReference>
<comment type="subcellular location">
    <subcellularLocation>
        <location evidence="5">Nucleus</location>
    </subcellularLocation>
</comment>
<organism evidence="10 11">
    <name type="scientific">Desmophyllum pertusum</name>
    <dbReference type="NCBI Taxonomy" id="174260"/>
    <lineage>
        <taxon>Eukaryota</taxon>
        <taxon>Metazoa</taxon>
        <taxon>Cnidaria</taxon>
        <taxon>Anthozoa</taxon>
        <taxon>Hexacorallia</taxon>
        <taxon>Scleractinia</taxon>
        <taxon>Caryophylliina</taxon>
        <taxon>Caryophylliidae</taxon>
        <taxon>Desmophyllum</taxon>
    </lineage>
</organism>
<dbReference type="InterPro" id="IPR009057">
    <property type="entry name" value="Homeodomain-like_sf"/>
</dbReference>
<dbReference type="InterPro" id="IPR055141">
    <property type="entry name" value="TADA2A_B-like_dom"/>
</dbReference>
<feature type="domain" description="SANT" evidence="8">
    <location>
        <begin position="70"/>
        <end position="122"/>
    </location>
</feature>
<evidence type="ECO:0000256" key="1">
    <source>
        <dbReference type="ARBA" id="ARBA00022723"/>
    </source>
</evidence>
<evidence type="ECO:0000256" key="4">
    <source>
        <dbReference type="ARBA" id="ARBA00023242"/>
    </source>
</evidence>
<keyword evidence="2" id="KW-0863">Zinc-finger</keyword>
<evidence type="ECO:0000256" key="5">
    <source>
        <dbReference type="PIRNR" id="PIRNR025024"/>
    </source>
</evidence>